<protein>
    <submittedName>
        <fullName evidence="2">Uncharacterized protein</fullName>
    </submittedName>
</protein>
<name>A0A813I8F7_POLGL</name>
<feature type="transmembrane region" description="Helical" evidence="1">
    <location>
        <begin position="22"/>
        <end position="43"/>
    </location>
</feature>
<evidence type="ECO:0000256" key="1">
    <source>
        <dbReference type="SAM" id="Phobius"/>
    </source>
</evidence>
<dbReference type="AlphaFoldDB" id="A0A813I8F7"/>
<evidence type="ECO:0000313" key="2">
    <source>
        <dbReference type="EMBL" id="CAE8646878.1"/>
    </source>
</evidence>
<organism evidence="2 3">
    <name type="scientific">Polarella glacialis</name>
    <name type="common">Dinoflagellate</name>
    <dbReference type="NCBI Taxonomy" id="89957"/>
    <lineage>
        <taxon>Eukaryota</taxon>
        <taxon>Sar</taxon>
        <taxon>Alveolata</taxon>
        <taxon>Dinophyceae</taxon>
        <taxon>Suessiales</taxon>
        <taxon>Suessiaceae</taxon>
        <taxon>Polarella</taxon>
    </lineage>
</organism>
<keyword evidence="1" id="KW-1133">Transmembrane helix</keyword>
<gene>
    <name evidence="2" type="ORF">PGLA2088_LOCUS5191</name>
</gene>
<proteinExistence type="predicted"/>
<reference evidence="2" key="1">
    <citation type="submission" date="2021-02" db="EMBL/GenBank/DDBJ databases">
        <authorList>
            <person name="Dougan E. K."/>
            <person name="Rhodes N."/>
            <person name="Thang M."/>
            <person name="Chan C."/>
        </authorList>
    </citation>
    <scope>NUCLEOTIDE SEQUENCE</scope>
</reference>
<comment type="caution">
    <text evidence="2">The sequence shown here is derived from an EMBL/GenBank/DDBJ whole genome shotgun (WGS) entry which is preliminary data.</text>
</comment>
<keyword evidence="1" id="KW-0812">Transmembrane</keyword>
<dbReference type="EMBL" id="CAJNNW010004894">
    <property type="protein sequence ID" value="CAE8646878.1"/>
    <property type="molecule type" value="Genomic_DNA"/>
</dbReference>
<accession>A0A813I8F7</accession>
<dbReference type="Proteomes" id="UP000626109">
    <property type="component" value="Unassembled WGS sequence"/>
</dbReference>
<evidence type="ECO:0000313" key="3">
    <source>
        <dbReference type="Proteomes" id="UP000626109"/>
    </source>
</evidence>
<sequence length="112" mass="12876">MRSPTERGSLSPCPLFLWHSSFHDYCFGALLWRLVVIQTLSFMTQGVRMRRTFLQGQQLQLYVGDIETVCRVPMVGIMCEAPAMVPAVRLFAEPRCHTWGQSQQHRHAVSVR</sequence>
<keyword evidence="1" id="KW-0472">Membrane</keyword>